<dbReference type="Gene3D" id="3.40.50.300">
    <property type="entry name" value="P-loop containing nucleotide triphosphate hydrolases"/>
    <property type="match status" value="2"/>
</dbReference>
<keyword evidence="6" id="KW-1185">Reference proteome</keyword>
<reference evidence="5 6" key="1">
    <citation type="submission" date="2024-06" db="EMBL/GenBank/DDBJ databases">
        <title>Sorghum-associated microbial communities from plants grown in Nebraska, USA.</title>
        <authorList>
            <person name="Schachtman D."/>
        </authorList>
    </citation>
    <scope>NUCLEOTIDE SEQUENCE [LARGE SCALE GENOMIC DNA]</scope>
    <source>
        <strain evidence="5 6">1288</strain>
    </source>
</reference>
<feature type="domain" description="ABC transporter" evidence="4">
    <location>
        <begin position="4"/>
        <end position="258"/>
    </location>
</feature>
<dbReference type="InterPro" id="IPR003593">
    <property type="entry name" value="AAA+_ATPase"/>
</dbReference>
<dbReference type="PROSITE" id="PS50893">
    <property type="entry name" value="ABC_TRANSPORTER_2"/>
    <property type="match status" value="2"/>
</dbReference>
<keyword evidence="2" id="KW-0067">ATP-binding</keyword>
<dbReference type="SMART" id="SM00382">
    <property type="entry name" value="AAA"/>
    <property type="match status" value="2"/>
</dbReference>
<dbReference type="Pfam" id="PF00005">
    <property type="entry name" value="ABC_tran"/>
    <property type="match status" value="2"/>
</dbReference>
<feature type="coiled-coil region" evidence="3">
    <location>
        <begin position="87"/>
        <end position="114"/>
    </location>
</feature>
<dbReference type="Proteomes" id="UP001549104">
    <property type="component" value="Unassembled WGS sequence"/>
</dbReference>
<gene>
    <name evidence="5" type="ORF">ABIC55_000303</name>
</gene>
<dbReference type="PANTHER" id="PTHR42855:SF2">
    <property type="entry name" value="DRUG RESISTANCE ABC TRANSPORTER,ATP-BINDING PROTEIN"/>
    <property type="match status" value="1"/>
</dbReference>
<feature type="domain" description="ABC transporter" evidence="4">
    <location>
        <begin position="334"/>
        <end position="546"/>
    </location>
</feature>
<proteinExistence type="predicted"/>
<feature type="coiled-coil region" evidence="3">
    <location>
        <begin position="568"/>
        <end position="595"/>
    </location>
</feature>
<protein>
    <submittedName>
        <fullName evidence="5">ATPase subunit of ABC transporter with duplicated ATPase domains</fullName>
    </submittedName>
</protein>
<evidence type="ECO:0000313" key="6">
    <source>
        <dbReference type="Proteomes" id="UP001549104"/>
    </source>
</evidence>
<accession>A0ABV2K557</accession>
<comment type="caution">
    <text evidence="5">The sequence shown here is derived from an EMBL/GenBank/DDBJ whole genome shotgun (WGS) entry which is preliminary data.</text>
</comment>
<dbReference type="SUPFAM" id="SSF52540">
    <property type="entry name" value="P-loop containing nucleoside triphosphate hydrolases"/>
    <property type="match status" value="2"/>
</dbReference>
<dbReference type="InterPro" id="IPR017871">
    <property type="entry name" value="ABC_transporter-like_CS"/>
</dbReference>
<dbReference type="InterPro" id="IPR003439">
    <property type="entry name" value="ABC_transporter-like_ATP-bd"/>
</dbReference>
<dbReference type="InterPro" id="IPR027417">
    <property type="entry name" value="P-loop_NTPase"/>
</dbReference>
<keyword evidence="3" id="KW-0175">Coiled coil</keyword>
<sequence length="624" mass="71221">MMICTVQQISKMLGGNMIFENLSLDIKTGDKLGVVGRNGSGKTTLFKLISGAEQPDSGAIHFKKGTKIGYLAQIPLYEKETTGYDVLNSAFVELKEMQAKMSELEAELANAGNTDMDKLLRVYGDLQEEFANREGYAVDSEIEKVINGLQLKPFVGRSFGQLSGGEQTKIMLGKLLLTKPDLLLLDEPTNHLDLFAVEWLEAYLTDYSGTVVIISHDRYFLDCVVTKVADLEEGEIHLYYGNYSAFILEKEVRLMREFQNYEEQQKKIKKMKEAIKRLHQWANEANPPNPGLHRQARNMERALERMEKVRKPLIDPKKMTLSFEAAPRSGKEVVVMEGITKSFGQQELLKGADFHVYWKDRTAIVGRNGCGKSTVLRILLGELPIDTGMSKVGSNVKIGFLSQHFEISDPKARLIDVFRGEVTIAEGEARHILAKFMFYGPDVFMRVGDLSGGERMRLRLAQLMYQDVNFLVLDEPTNHLDIESREVLEEALEDFTGTIVAVSHDRYFLNKLFSRTAWLEDGLMTTFEGPYNWAREKWQEIQSRMVVGVPEPIAVKKPKIDKKEKEVTINVEQEIARLEQKIDSLEKEAEDESDWMKYESIMAEVTVIKQELESYYEIWMREVE</sequence>
<dbReference type="EMBL" id="JBEPME010000001">
    <property type="protein sequence ID" value="MET3655219.1"/>
    <property type="molecule type" value="Genomic_DNA"/>
</dbReference>
<evidence type="ECO:0000256" key="1">
    <source>
        <dbReference type="ARBA" id="ARBA00022741"/>
    </source>
</evidence>
<evidence type="ECO:0000259" key="4">
    <source>
        <dbReference type="PROSITE" id="PS50893"/>
    </source>
</evidence>
<evidence type="ECO:0000313" key="5">
    <source>
        <dbReference type="EMBL" id="MET3655219.1"/>
    </source>
</evidence>
<evidence type="ECO:0000256" key="2">
    <source>
        <dbReference type="ARBA" id="ARBA00022840"/>
    </source>
</evidence>
<dbReference type="InterPro" id="IPR032781">
    <property type="entry name" value="ABC_tran_Xtn"/>
</dbReference>
<organism evidence="5 6">
    <name type="scientific">Sporosarcina psychrophila</name>
    <name type="common">Bacillus psychrophilus</name>
    <dbReference type="NCBI Taxonomy" id="1476"/>
    <lineage>
        <taxon>Bacteria</taxon>
        <taxon>Bacillati</taxon>
        <taxon>Bacillota</taxon>
        <taxon>Bacilli</taxon>
        <taxon>Bacillales</taxon>
        <taxon>Caryophanaceae</taxon>
        <taxon>Sporosarcina</taxon>
    </lineage>
</organism>
<dbReference type="CDD" id="cd03221">
    <property type="entry name" value="ABCF_EF-3"/>
    <property type="match status" value="2"/>
</dbReference>
<dbReference type="PROSITE" id="PS00211">
    <property type="entry name" value="ABC_TRANSPORTER_1"/>
    <property type="match status" value="2"/>
</dbReference>
<keyword evidence="1" id="KW-0547">Nucleotide-binding</keyword>
<dbReference type="NCBIfam" id="NF000355">
    <property type="entry name" value="ribo_prot_ABC_F"/>
    <property type="match status" value="1"/>
</dbReference>
<dbReference type="Pfam" id="PF12848">
    <property type="entry name" value="ABC_tran_Xtn"/>
    <property type="match status" value="1"/>
</dbReference>
<name>A0ABV2K557_SPOPS</name>
<dbReference type="PANTHER" id="PTHR42855">
    <property type="entry name" value="ABC TRANSPORTER ATP-BINDING SUBUNIT"/>
    <property type="match status" value="1"/>
</dbReference>
<dbReference type="InterPro" id="IPR051309">
    <property type="entry name" value="ABCF_ATPase"/>
</dbReference>
<evidence type="ECO:0000256" key="3">
    <source>
        <dbReference type="SAM" id="Coils"/>
    </source>
</evidence>